<dbReference type="InterPro" id="IPR017853">
    <property type="entry name" value="GH"/>
</dbReference>
<dbReference type="Gene3D" id="3.10.50.10">
    <property type="match status" value="1"/>
</dbReference>
<evidence type="ECO:0000313" key="6">
    <source>
        <dbReference type="Proteomes" id="UP000219252"/>
    </source>
</evidence>
<dbReference type="InterPro" id="IPR036779">
    <property type="entry name" value="LysM_dom_sf"/>
</dbReference>
<accession>A0A285UP96</accession>
<dbReference type="GO" id="GO:0070492">
    <property type="term" value="F:oligosaccharide binding"/>
    <property type="evidence" value="ECO:0007669"/>
    <property type="project" value="TreeGrafter"/>
</dbReference>
<evidence type="ECO:0000313" key="5">
    <source>
        <dbReference type="EMBL" id="SOC43517.1"/>
    </source>
</evidence>
<reference evidence="6" key="1">
    <citation type="submission" date="2017-08" db="EMBL/GenBank/DDBJ databases">
        <authorList>
            <person name="Varghese N."/>
            <person name="Submissions S."/>
        </authorList>
    </citation>
    <scope>NUCLEOTIDE SEQUENCE [LARGE SCALE GENOMIC DNA]</scope>
    <source>
        <strain evidence="6">JC23</strain>
    </source>
</reference>
<dbReference type="PROSITE" id="PS51782">
    <property type="entry name" value="LYSM"/>
    <property type="match status" value="2"/>
</dbReference>
<keyword evidence="1" id="KW-0378">Hydrolase</keyword>
<organism evidence="5 6">
    <name type="scientific">Ureibacillus acetophenoni</name>
    <dbReference type="NCBI Taxonomy" id="614649"/>
    <lineage>
        <taxon>Bacteria</taxon>
        <taxon>Bacillati</taxon>
        <taxon>Bacillota</taxon>
        <taxon>Bacilli</taxon>
        <taxon>Bacillales</taxon>
        <taxon>Caryophanaceae</taxon>
        <taxon>Ureibacillus</taxon>
    </lineage>
</organism>
<dbReference type="PANTHER" id="PTHR46066">
    <property type="entry name" value="CHITINASE DOMAIN-CONTAINING PROTEIN 1 FAMILY MEMBER"/>
    <property type="match status" value="1"/>
</dbReference>
<dbReference type="CDD" id="cd00118">
    <property type="entry name" value="LysM"/>
    <property type="match status" value="2"/>
</dbReference>
<dbReference type="PANTHER" id="PTHR46066:SF2">
    <property type="entry name" value="CHITINASE DOMAIN-CONTAINING PROTEIN 1"/>
    <property type="match status" value="1"/>
</dbReference>
<dbReference type="Pfam" id="PF01476">
    <property type="entry name" value="LysM"/>
    <property type="match status" value="2"/>
</dbReference>
<dbReference type="AlphaFoldDB" id="A0A285UP96"/>
<dbReference type="InterPro" id="IPR029070">
    <property type="entry name" value="Chitinase_insertion_sf"/>
</dbReference>
<dbReference type="Pfam" id="PF00704">
    <property type="entry name" value="Glyco_hydro_18"/>
    <property type="match status" value="1"/>
</dbReference>
<protein>
    <submittedName>
        <fullName evidence="5">Spore germination protein</fullName>
    </submittedName>
</protein>
<dbReference type="GO" id="GO:0012505">
    <property type="term" value="C:endomembrane system"/>
    <property type="evidence" value="ECO:0007669"/>
    <property type="project" value="TreeGrafter"/>
</dbReference>
<dbReference type="Proteomes" id="UP000219252">
    <property type="component" value="Unassembled WGS sequence"/>
</dbReference>
<dbReference type="SUPFAM" id="SSF51445">
    <property type="entry name" value="(Trans)glycosidases"/>
    <property type="match status" value="1"/>
</dbReference>
<dbReference type="SUPFAM" id="SSF54106">
    <property type="entry name" value="LysM domain"/>
    <property type="match status" value="2"/>
</dbReference>
<dbReference type="SMART" id="SM00636">
    <property type="entry name" value="Glyco_18"/>
    <property type="match status" value="1"/>
</dbReference>
<keyword evidence="6" id="KW-1185">Reference proteome</keyword>
<dbReference type="InterPro" id="IPR001223">
    <property type="entry name" value="Glyco_hydro18_cat"/>
</dbReference>
<dbReference type="InterPro" id="IPR011583">
    <property type="entry name" value="Chitinase_II/V-like_cat"/>
</dbReference>
<evidence type="ECO:0000259" key="3">
    <source>
        <dbReference type="PROSITE" id="PS51782"/>
    </source>
</evidence>
<dbReference type="CDD" id="cd02874">
    <property type="entry name" value="GH18_CFLE_spore_hydrolase"/>
    <property type="match status" value="1"/>
</dbReference>
<feature type="domain" description="LysM" evidence="3">
    <location>
        <begin position="16"/>
        <end position="60"/>
    </location>
</feature>
<dbReference type="InterPro" id="IPR041704">
    <property type="entry name" value="CFLE_GH18"/>
</dbReference>
<feature type="domain" description="LysM" evidence="3">
    <location>
        <begin position="65"/>
        <end position="109"/>
    </location>
</feature>
<dbReference type="InterPro" id="IPR018392">
    <property type="entry name" value="LysM"/>
</dbReference>
<dbReference type="GO" id="GO:0008061">
    <property type="term" value="F:chitin binding"/>
    <property type="evidence" value="ECO:0007669"/>
    <property type="project" value="InterPro"/>
</dbReference>
<dbReference type="EMBL" id="OBQC01000016">
    <property type="protein sequence ID" value="SOC43517.1"/>
    <property type="molecule type" value="Genomic_DNA"/>
</dbReference>
<name>A0A285UP96_9BACL</name>
<dbReference type="PROSITE" id="PS51910">
    <property type="entry name" value="GH18_2"/>
    <property type="match status" value="1"/>
</dbReference>
<gene>
    <name evidence="5" type="ORF">SAMN05877842_11640</name>
</gene>
<evidence type="ECO:0000259" key="4">
    <source>
        <dbReference type="PROSITE" id="PS51910"/>
    </source>
</evidence>
<dbReference type="GO" id="GO:0016798">
    <property type="term" value="F:hydrolase activity, acting on glycosyl bonds"/>
    <property type="evidence" value="ECO:0007669"/>
    <property type="project" value="UniProtKB-KW"/>
</dbReference>
<evidence type="ECO:0000256" key="2">
    <source>
        <dbReference type="ARBA" id="ARBA00023295"/>
    </source>
</evidence>
<dbReference type="GO" id="GO:0005975">
    <property type="term" value="P:carbohydrate metabolic process"/>
    <property type="evidence" value="ECO:0007669"/>
    <property type="project" value="InterPro"/>
</dbReference>
<evidence type="ECO:0000256" key="1">
    <source>
        <dbReference type="ARBA" id="ARBA00022801"/>
    </source>
</evidence>
<feature type="domain" description="GH18" evidence="4">
    <location>
        <begin position="117"/>
        <end position="443"/>
    </location>
</feature>
<proteinExistence type="predicted"/>
<sequence length="443" mass="49757">MHLNCEKSDRRSVIIQIHVVQQGDSVWGISQAYGVNYQTILQANQLNENDALVIGQALVIPIVGSYYWVRAGDTLFSIAQRFGQNPNTLAQINGINPNQPLQVGTRLYIPPMQKTNAEVNIYIEPMGETVSQELLDQAREVGPSLTYLAPFSYEARRDGSLDPIPTNGIPEVARESGASLMLVVTNLEEGQFSDDLARAILQSSAVQDVLLENIVDEARRIGGVTDIHFDFEFLPPDQREAYNNFLRKAADYLHNEGFLISSALAPKTSREQAGQWYEAHDYRAHGQIVDFVVLMTYEWGYSGGPPMAVSPIGPVEDVIRYALTEMPANKIMMGQNLYGYDWKLPYVEGGEYARAVSPQRAIEIARENNAVIAYDYEAQAPNFNYVSSDGVAHKVWFEDARSIQAKINLMKRLGLRGISYWKLGFPFPQNWLLINENFNVVKR</sequence>
<dbReference type="Gene3D" id="3.20.20.80">
    <property type="entry name" value="Glycosidases"/>
    <property type="match status" value="1"/>
</dbReference>
<dbReference type="Gene3D" id="3.10.350.10">
    <property type="entry name" value="LysM domain"/>
    <property type="match status" value="2"/>
</dbReference>
<keyword evidence="2" id="KW-0326">Glycosidase</keyword>
<dbReference type="SMART" id="SM00257">
    <property type="entry name" value="LysM"/>
    <property type="match status" value="2"/>
</dbReference>